<dbReference type="Proteomes" id="UP000283497">
    <property type="component" value="Unassembled WGS sequence"/>
</dbReference>
<evidence type="ECO:0000313" key="1">
    <source>
        <dbReference type="EMBL" id="RHK38755.1"/>
    </source>
</evidence>
<dbReference type="RefSeq" id="WP_118314590.1">
    <property type="nucleotide sequence ID" value="NZ_QRNJ01000031.1"/>
</dbReference>
<protein>
    <submittedName>
        <fullName evidence="1">Uncharacterized protein</fullName>
    </submittedName>
</protein>
<dbReference type="EMBL" id="QRNJ01000031">
    <property type="protein sequence ID" value="RHK38755.1"/>
    <property type="molecule type" value="Genomic_DNA"/>
</dbReference>
<organism evidence="1 2">
    <name type="scientific">Anaerobutyricum hallii</name>
    <dbReference type="NCBI Taxonomy" id="39488"/>
    <lineage>
        <taxon>Bacteria</taxon>
        <taxon>Bacillati</taxon>
        <taxon>Bacillota</taxon>
        <taxon>Clostridia</taxon>
        <taxon>Lachnospirales</taxon>
        <taxon>Lachnospiraceae</taxon>
        <taxon>Anaerobutyricum</taxon>
    </lineage>
</organism>
<accession>A0A415G6U5</accession>
<name>A0A415G6U5_9FIRM</name>
<sequence length="111" mass="11957">MGFLNNSGVNYLWNKVKDYVDSRAIAGNIKQVRTVSASQSSSLSVNTFGNNITINLSSYGFETTPIVVPQAQGWLEPRVVSVSATSLVVQFYNAGNAAHTGDAKFTLIEVL</sequence>
<reference evidence="1 2" key="1">
    <citation type="submission" date="2018-08" db="EMBL/GenBank/DDBJ databases">
        <title>A genome reference for cultivated species of the human gut microbiota.</title>
        <authorList>
            <person name="Zou Y."/>
            <person name="Xue W."/>
            <person name="Luo G."/>
        </authorList>
    </citation>
    <scope>NUCLEOTIDE SEQUENCE [LARGE SCALE GENOMIC DNA]</scope>
    <source>
        <strain evidence="1 2">AF45-14BH</strain>
    </source>
</reference>
<dbReference type="AlphaFoldDB" id="A0A415G6U5"/>
<evidence type="ECO:0000313" key="2">
    <source>
        <dbReference type="Proteomes" id="UP000283497"/>
    </source>
</evidence>
<gene>
    <name evidence="1" type="ORF">DW068_08720</name>
</gene>
<proteinExistence type="predicted"/>
<comment type="caution">
    <text evidence="1">The sequence shown here is derived from an EMBL/GenBank/DDBJ whole genome shotgun (WGS) entry which is preliminary data.</text>
</comment>